<organism evidence="2">
    <name type="scientific">Tanacetum cinerariifolium</name>
    <name type="common">Dalmatian daisy</name>
    <name type="synonym">Chrysanthemum cinerariifolium</name>
    <dbReference type="NCBI Taxonomy" id="118510"/>
    <lineage>
        <taxon>Eukaryota</taxon>
        <taxon>Viridiplantae</taxon>
        <taxon>Streptophyta</taxon>
        <taxon>Embryophyta</taxon>
        <taxon>Tracheophyta</taxon>
        <taxon>Spermatophyta</taxon>
        <taxon>Magnoliopsida</taxon>
        <taxon>eudicotyledons</taxon>
        <taxon>Gunneridae</taxon>
        <taxon>Pentapetalae</taxon>
        <taxon>asterids</taxon>
        <taxon>campanulids</taxon>
        <taxon>Asterales</taxon>
        <taxon>Asteraceae</taxon>
        <taxon>Asteroideae</taxon>
        <taxon>Anthemideae</taxon>
        <taxon>Anthemidinae</taxon>
        <taxon>Tanacetum</taxon>
    </lineage>
</organism>
<proteinExistence type="predicted"/>
<name>A0A699I5X8_TANCI</name>
<reference evidence="2" key="1">
    <citation type="journal article" date="2019" name="Sci. Rep.">
        <title>Draft genome of Tanacetum cinerariifolium, the natural source of mosquito coil.</title>
        <authorList>
            <person name="Yamashiro T."/>
            <person name="Shiraishi A."/>
            <person name="Satake H."/>
            <person name="Nakayama K."/>
        </authorList>
    </citation>
    <scope>NUCLEOTIDE SEQUENCE</scope>
</reference>
<dbReference type="AlphaFoldDB" id="A0A699I5X8"/>
<evidence type="ECO:0000313" key="2">
    <source>
        <dbReference type="EMBL" id="GEZ17325.1"/>
    </source>
</evidence>
<gene>
    <name evidence="2" type="ORF">Tci_489298</name>
</gene>
<feature type="non-terminal residue" evidence="2">
    <location>
        <position position="1"/>
    </location>
</feature>
<evidence type="ECO:0000256" key="1">
    <source>
        <dbReference type="SAM" id="MobiDB-lite"/>
    </source>
</evidence>
<accession>A0A699I5X8</accession>
<comment type="caution">
    <text evidence="2">The sequence shown here is derived from an EMBL/GenBank/DDBJ whole genome shotgun (WGS) entry which is preliminary data.</text>
</comment>
<protein>
    <submittedName>
        <fullName evidence="2">Uncharacterized protein</fullName>
    </submittedName>
</protein>
<dbReference type="EMBL" id="BKCJ010248620">
    <property type="protein sequence ID" value="GEZ17325.1"/>
    <property type="molecule type" value="Genomic_DNA"/>
</dbReference>
<feature type="region of interest" description="Disordered" evidence="1">
    <location>
        <begin position="21"/>
        <end position="45"/>
    </location>
</feature>
<sequence>HLRTLWINFWELKFNNAIHQSNETHSDTDVKNLGPEMVSNSRIDT</sequence>